<dbReference type="PANTHER" id="PTHR43899">
    <property type="entry name" value="RH59310P"/>
    <property type="match status" value="1"/>
</dbReference>
<dbReference type="Pfam" id="PF00106">
    <property type="entry name" value="adh_short"/>
    <property type="match status" value="1"/>
</dbReference>
<dbReference type="SUPFAM" id="SSF51735">
    <property type="entry name" value="NAD(P)-binding Rossmann-fold domains"/>
    <property type="match status" value="1"/>
</dbReference>
<dbReference type="PANTHER" id="PTHR43899:SF4">
    <property type="entry name" value="17 BETA-HYDROXYSTEROID DEHYDROGENASE TYPE 3"/>
    <property type="match status" value="1"/>
</dbReference>
<evidence type="ECO:0000313" key="3">
    <source>
        <dbReference type="EMBL" id="CAD8712354.1"/>
    </source>
</evidence>
<evidence type="ECO:0000256" key="2">
    <source>
        <dbReference type="ARBA" id="ARBA00023002"/>
    </source>
</evidence>
<dbReference type="InterPro" id="IPR036291">
    <property type="entry name" value="NAD(P)-bd_dom_sf"/>
</dbReference>
<dbReference type="GO" id="GO:0016491">
    <property type="term" value="F:oxidoreductase activity"/>
    <property type="evidence" value="ECO:0007669"/>
    <property type="project" value="UniProtKB-KW"/>
</dbReference>
<dbReference type="InterPro" id="IPR051019">
    <property type="entry name" value="VLCFA-Steroid_DH"/>
</dbReference>
<comment type="subcellular location">
    <subcellularLocation>
        <location evidence="1">Endoplasmic reticulum</location>
    </subcellularLocation>
</comment>
<dbReference type="Gene3D" id="3.40.50.720">
    <property type="entry name" value="NAD(P)-binding Rossmann-like Domain"/>
    <property type="match status" value="1"/>
</dbReference>
<gene>
    <name evidence="3" type="ORF">MANT1106_LOCUS15041</name>
</gene>
<accession>A0A7S0XB71</accession>
<evidence type="ECO:0000256" key="1">
    <source>
        <dbReference type="ARBA" id="ARBA00004240"/>
    </source>
</evidence>
<dbReference type="InterPro" id="IPR020904">
    <property type="entry name" value="Sc_DH/Rdtase_CS"/>
</dbReference>
<sequence length="304" mass="32945">MQGALLYVLASLGAVVFGTYWLPKVLVSLMPTQNLKKKYGAEWAIVTGSSSGIGKSLAVKLAQQGVNVVLVALQEQILDDTLAELQAQFTARKFIKVGVNLGTPGYLDKIAEATKGIDVQLVFNNAGFMLTGFFDKTALGLLMVNHECNATSAMQITHLFVARMLAKNLRGCVVFTSSAAACQPTPFSALYGATKAYISSFAASIAVELKSRGIDVCAVHPSPVASNFYDKAHKLDSLAFFMNFAVKPDALPDEIFRPIGRVVWHDIGMVAVGFRMLLKVFDYGFFATLISRLAHNMGDYKKNL</sequence>
<protein>
    <submittedName>
        <fullName evidence="3">Uncharacterized protein</fullName>
    </submittedName>
</protein>
<dbReference type="GO" id="GO:0005783">
    <property type="term" value="C:endoplasmic reticulum"/>
    <property type="evidence" value="ECO:0007669"/>
    <property type="project" value="UniProtKB-SubCell"/>
</dbReference>
<dbReference type="PRINTS" id="PR00081">
    <property type="entry name" value="GDHRDH"/>
</dbReference>
<dbReference type="PROSITE" id="PS00061">
    <property type="entry name" value="ADH_SHORT"/>
    <property type="match status" value="1"/>
</dbReference>
<dbReference type="InterPro" id="IPR002347">
    <property type="entry name" value="SDR_fam"/>
</dbReference>
<name>A0A7S0XB71_9CHLO</name>
<dbReference type="AlphaFoldDB" id="A0A7S0XB71"/>
<keyword evidence="2" id="KW-0560">Oxidoreductase</keyword>
<dbReference type="EMBL" id="HBFC01024904">
    <property type="protein sequence ID" value="CAD8712354.1"/>
    <property type="molecule type" value="Transcribed_RNA"/>
</dbReference>
<reference evidence="3" key="1">
    <citation type="submission" date="2021-01" db="EMBL/GenBank/DDBJ databases">
        <authorList>
            <person name="Corre E."/>
            <person name="Pelletier E."/>
            <person name="Niang G."/>
            <person name="Scheremetjew M."/>
            <person name="Finn R."/>
            <person name="Kale V."/>
            <person name="Holt S."/>
            <person name="Cochrane G."/>
            <person name="Meng A."/>
            <person name="Brown T."/>
            <person name="Cohen L."/>
        </authorList>
    </citation>
    <scope>NUCLEOTIDE SEQUENCE</scope>
    <source>
        <strain evidence="3">SL-175</strain>
    </source>
</reference>
<organism evidence="3">
    <name type="scientific">Mantoniella antarctica</name>
    <dbReference type="NCBI Taxonomy" id="81844"/>
    <lineage>
        <taxon>Eukaryota</taxon>
        <taxon>Viridiplantae</taxon>
        <taxon>Chlorophyta</taxon>
        <taxon>Mamiellophyceae</taxon>
        <taxon>Mamiellales</taxon>
        <taxon>Mamiellaceae</taxon>
        <taxon>Mantoniella</taxon>
    </lineage>
</organism>
<proteinExistence type="predicted"/>